<dbReference type="AlphaFoldDB" id="A0ABD0Q8R6"/>
<reference evidence="2 3" key="1">
    <citation type="submission" date="2024-05" db="EMBL/GenBank/DDBJ databases">
        <title>Genome sequencing and assembly of Indian major carp, Cirrhinus mrigala (Hamilton, 1822).</title>
        <authorList>
            <person name="Mohindra V."/>
            <person name="Chowdhury L.M."/>
            <person name="Lal K."/>
            <person name="Jena J.K."/>
        </authorList>
    </citation>
    <scope>NUCLEOTIDE SEQUENCE [LARGE SCALE GENOMIC DNA]</scope>
    <source>
        <strain evidence="2">CM1030</strain>
        <tissue evidence="2">Blood</tissue>
    </source>
</reference>
<name>A0ABD0Q8R6_CIRMR</name>
<feature type="compositionally biased region" description="Polar residues" evidence="1">
    <location>
        <begin position="22"/>
        <end position="32"/>
    </location>
</feature>
<gene>
    <name evidence="2" type="ORF">M9458_021712</name>
</gene>
<comment type="caution">
    <text evidence="2">The sequence shown here is derived from an EMBL/GenBank/DDBJ whole genome shotgun (WGS) entry which is preliminary data.</text>
</comment>
<feature type="compositionally biased region" description="Basic and acidic residues" evidence="1">
    <location>
        <begin position="1"/>
        <end position="21"/>
    </location>
</feature>
<evidence type="ECO:0000313" key="3">
    <source>
        <dbReference type="Proteomes" id="UP001529510"/>
    </source>
</evidence>
<sequence length="67" mass="7645">MVKDQHKPAKDQHKPAKDQLKQHQNISNQHPSIKTYLPGLVLGNGVRVRDGDFSYIVPPFDADKSFY</sequence>
<feature type="region of interest" description="Disordered" evidence="1">
    <location>
        <begin position="1"/>
        <end position="32"/>
    </location>
</feature>
<organism evidence="2 3">
    <name type="scientific">Cirrhinus mrigala</name>
    <name type="common">Mrigala</name>
    <dbReference type="NCBI Taxonomy" id="683832"/>
    <lineage>
        <taxon>Eukaryota</taxon>
        <taxon>Metazoa</taxon>
        <taxon>Chordata</taxon>
        <taxon>Craniata</taxon>
        <taxon>Vertebrata</taxon>
        <taxon>Euteleostomi</taxon>
        <taxon>Actinopterygii</taxon>
        <taxon>Neopterygii</taxon>
        <taxon>Teleostei</taxon>
        <taxon>Ostariophysi</taxon>
        <taxon>Cypriniformes</taxon>
        <taxon>Cyprinidae</taxon>
        <taxon>Labeoninae</taxon>
        <taxon>Labeonini</taxon>
        <taxon>Cirrhinus</taxon>
    </lineage>
</organism>
<accession>A0ABD0Q8R6</accession>
<evidence type="ECO:0000256" key="1">
    <source>
        <dbReference type="SAM" id="MobiDB-lite"/>
    </source>
</evidence>
<dbReference type="EMBL" id="JAMKFB020000010">
    <property type="protein sequence ID" value="KAL0182337.1"/>
    <property type="molecule type" value="Genomic_DNA"/>
</dbReference>
<proteinExistence type="predicted"/>
<evidence type="ECO:0000313" key="2">
    <source>
        <dbReference type="EMBL" id="KAL0182337.1"/>
    </source>
</evidence>
<dbReference type="Proteomes" id="UP001529510">
    <property type="component" value="Unassembled WGS sequence"/>
</dbReference>
<feature type="non-terminal residue" evidence="2">
    <location>
        <position position="67"/>
    </location>
</feature>
<protein>
    <submittedName>
        <fullName evidence="2">Uncharacterized protein</fullName>
    </submittedName>
</protein>
<keyword evidence="3" id="KW-1185">Reference proteome</keyword>